<dbReference type="HOGENOM" id="CLU_1026355_0_0_0"/>
<dbReference type="EMBL" id="FR872582">
    <property type="protein sequence ID" value="CCB88654.1"/>
    <property type="molecule type" value="Genomic_DNA"/>
</dbReference>
<reference evidence="2 3" key="2">
    <citation type="journal article" date="2011" name="Mol. Biol. Evol.">
        <title>Unity in variety--the pan-genome of the Chlamydiae.</title>
        <authorList>
            <person name="Collingro A."/>
            <person name="Tischler P."/>
            <person name="Weinmaier T."/>
            <person name="Penz T."/>
            <person name="Heinz E."/>
            <person name="Brunham R.C."/>
            <person name="Read T.D."/>
            <person name="Bavoil P.M."/>
            <person name="Sachse K."/>
            <person name="Kahane S."/>
            <person name="Friedman M.G."/>
            <person name="Rattei T."/>
            <person name="Myers G.S."/>
            <person name="Horn M."/>
        </authorList>
    </citation>
    <scope>NUCLEOTIDE SEQUENCE [LARGE SCALE GENOMIC DNA]</scope>
    <source>
        <strain evidence="3">ATCC VR-1471 / Z</strain>
    </source>
</reference>
<dbReference type="Proteomes" id="UP000000496">
    <property type="component" value="Chromosome gsn.131"/>
</dbReference>
<gene>
    <name evidence="2" type="ordered locus">SNE_A07770</name>
</gene>
<dbReference type="SUPFAM" id="SSF53474">
    <property type="entry name" value="alpha/beta-Hydrolases"/>
    <property type="match status" value="1"/>
</dbReference>
<evidence type="ECO:0000259" key="1">
    <source>
        <dbReference type="Pfam" id="PF00561"/>
    </source>
</evidence>
<evidence type="ECO:0000313" key="3">
    <source>
        <dbReference type="Proteomes" id="UP000000496"/>
    </source>
</evidence>
<feature type="domain" description="AB hydrolase-1" evidence="1">
    <location>
        <begin position="50"/>
        <end position="207"/>
    </location>
</feature>
<dbReference type="Gene3D" id="3.40.50.1820">
    <property type="entry name" value="alpha/beta hydrolase"/>
    <property type="match status" value="1"/>
</dbReference>
<reference key="1">
    <citation type="journal article" date="2011" name="Mol. Biol. Evol.">
        <title>Unity in variety -- the pan-genome of the Chlamydiae.</title>
        <authorList>
            <person name="Collingro A."/>
            <person name="Tischler P."/>
            <person name="Weinmaier T."/>
            <person name="Penz T."/>
            <person name="Heinz E."/>
            <person name="Brunham R.C."/>
            <person name="Read T.D."/>
            <person name="Bavoil P.M."/>
            <person name="Sachse K."/>
            <person name="Kahane S."/>
            <person name="Friedman M.G."/>
            <person name="Rattei T."/>
            <person name="Myers G.S.A."/>
            <person name="Horn M."/>
        </authorList>
    </citation>
    <scope>NUCLEOTIDE SEQUENCE</scope>
    <source>
        <strain>Z</strain>
    </source>
</reference>
<keyword evidence="3" id="KW-1185">Reference proteome</keyword>
<dbReference type="STRING" id="331113.SNE_A07770"/>
<dbReference type="Pfam" id="PF00561">
    <property type="entry name" value="Abhydrolase_1"/>
    <property type="match status" value="1"/>
</dbReference>
<dbReference type="AlphaFoldDB" id="F8L7C8"/>
<dbReference type="InterPro" id="IPR029058">
    <property type="entry name" value="AB_hydrolase_fold"/>
</dbReference>
<dbReference type="OrthoDB" id="7191605at2"/>
<dbReference type="KEGG" id="sng:SNE_A07770"/>
<proteinExistence type="predicted"/>
<sequence length="271" mass="30202">MRILLMIFLCLGLTKGYGIEDNIFLLELPDRIGGKVEIYMESPKMSFDQLLIFFHGAAGNKGLKGISTDWCTHWLDKGYAVAAISLPGYGGTSGQKDFCGPHTMLIVNEAVNHVKETLGVKDFGVIGFGQGGLAGALLSTMRDDVRLVVCTNGGYDFFRHMFPGDPLLDILREKNYEIDIQDLDSIEARSLCSQVAKLQAPLFLLHRRGHPTVSVEEVKDFAHAMNQARKECHLVICDEAEGEKISYEETLKATEAWVDAHMKLRCMIQFQ</sequence>
<dbReference type="RefSeq" id="WP_013943121.1">
    <property type="nucleotide sequence ID" value="NC_015713.1"/>
</dbReference>
<organism evidence="2 3">
    <name type="scientific">Simkania negevensis (strain ATCC VR-1471 / DSM 27360 / Z)</name>
    <dbReference type="NCBI Taxonomy" id="331113"/>
    <lineage>
        <taxon>Bacteria</taxon>
        <taxon>Pseudomonadati</taxon>
        <taxon>Chlamydiota</taxon>
        <taxon>Chlamydiia</taxon>
        <taxon>Parachlamydiales</taxon>
        <taxon>Simkaniaceae</taxon>
        <taxon>Simkania</taxon>
    </lineage>
</organism>
<dbReference type="InterPro" id="IPR000073">
    <property type="entry name" value="AB_hydrolase_1"/>
</dbReference>
<dbReference type="eggNOG" id="COG1506">
    <property type="taxonomic scope" value="Bacteria"/>
</dbReference>
<evidence type="ECO:0000313" key="2">
    <source>
        <dbReference type="EMBL" id="CCB88654.1"/>
    </source>
</evidence>
<accession>F8L7C8</accession>
<name>F8L7C8_SIMNZ</name>
<protein>
    <recommendedName>
        <fullName evidence="1">AB hydrolase-1 domain-containing protein</fullName>
    </recommendedName>
</protein>